<dbReference type="EMBL" id="JANFNH010000009">
    <property type="protein sequence ID" value="MCQ4042774.1"/>
    <property type="molecule type" value="Genomic_DNA"/>
</dbReference>
<protein>
    <submittedName>
        <fullName evidence="1">Bacteriocin fulvocin C-related protein</fullName>
    </submittedName>
</protein>
<proteinExistence type="predicted"/>
<accession>A0ABT1PBP7</accession>
<gene>
    <name evidence="1" type="ORF">NON19_12235</name>
</gene>
<sequence length="322" mass="34759">MVRLSNRWVLAFDASCCQCRKVAERVKRSGGGRLDVMPLSHPDVQAWRAQALGKDAPPAPTLIQVGADQVRAWTGLAVAPRLAVRLGPRFTWRLLAALGELRGQTAERGESGGKGIGRGQFLRLAGVGAVAALLSGRATTAVARSMPPTAAEQWVQAHKGVLPRRYTDFAAHDLAHRKAIYTELPAPDRSRLWLEHLHRYRASHPSMSADQLHVVDQAERMAHQESAFAATMDTSLHRRLEGLRLAAIAAFGKTEGRMLLATLGGPAPSPESVNSSDCACSCISDWCDNGACVCCLDCSDCDCHCHGGCGTFWEYQCDGGCF</sequence>
<dbReference type="NCBIfam" id="NF033852">
    <property type="entry name" value="fulvocin_rel"/>
    <property type="match status" value="1"/>
</dbReference>
<comment type="caution">
    <text evidence="1">The sequence shown here is derived from an EMBL/GenBank/DDBJ whole genome shotgun (WGS) entry which is preliminary data.</text>
</comment>
<keyword evidence="2" id="KW-1185">Reference proteome</keyword>
<organism evidence="1 2">
    <name type="scientific">Streptantibioticus rubrisoli</name>
    <dbReference type="NCBI Taxonomy" id="1387313"/>
    <lineage>
        <taxon>Bacteria</taxon>
        <taxon>Bacillati</taxon>
        <taxon>Actinomycetota</taxon>
        <taxon>Actinomycetes</taxon>
        <taxon>Kitasatosporales</taxon>
        <taxon>Streptomycetaceae</taxon>
        <taxon>Streptantibioticus</taxon>
    </lineage>
</organism>
<reference evidence="1 2" key="1">
    <citation type="submission" date="2022-06" db="EMBL/GenBank/DDBJ databases">
        <title>Draft genome sequence of type strain Streptomyces rubrisoli DSM 42083.</title>
        <authorList>
            <person name="Duangmal K."/>
            <person name="Klaysubun C."/>
        </authorList>
    </citation>
    <scope>NUCLEOTIDE SEQUENCE [LARGE SCALE GENOMIC DNA]</scope>
    <source>
        <strain evidence="1 2">DSM 42083</strain>
    </source>
</reference>
<evidence type="ECO:0000313" key="2">
    <source>
        <dbReference type="Proteomes" id="UP001206206"/>
    </source>
</evidence>
<dbReference type="Proteomes" id="UP001206206">
    <property type="component" value="Unassembled WGS sequence"/>
</dbReference>
<evidence type="ECO:0000313" key="1">
    <source>
        <dbReference type="EMBL" id="MCQ4042774.1"/>
    </source>
</evidence>
<name>A0ABT1PBP7_9ACTN</name>
<dbReference type="RefSeq" id="WP_255927267.1">
    <property type="nucleotide sequence ID" value="NZ_JANFNH010000009.1"/>
</dbReference>